<dbReference type="AlphaFoldDB" id="A0A8T0D446"/>
<comment type="caution">
    <text evidence="2">The sequence shown here is derived from an EMBL/GenBank/DDBJ whole genome shotgun (WGS) entry which is preliminary data.</text>
</comment>
<sequence>MNDDSDAEFTIFGKTATQINDDLAHRDTIIKHGLISDLSDPQLSSNADTATPQSVDDYLATSTPWTRLQSLFFSPPLLQDTDLSKMGQKAKRMPLVIGGIVAFTVSTVRLVSAYDEFVRSNALTAWRTPEIAKRRAADYSMLKALTLGMSTGIKAVVLTAGCYTFPLVLTAILGKSSFWENAVGWGSACCLYCINRGRRQMLVAGLIAGVPGLIYGSVNLLVARKLDLTFEDMYRAYSSTLVRRNLQKQCAIGPDFSSH</sequence>
<dbReference type="EMBL" id="JTDF01021054">
    <property type="protein sequence ID" value="KAF8562352.1"/>
    <property type="molecule type" value="Genomic_DNA"/>
</dbReference>
<feature type="transmembrane region" description="Helical" evidence="1">
    <location>
        <begin position="201"/>
        <end position="223"/>
    </location>
</feature>
<gene>
    <name evidence="2" type="ORF">P879_06793</name>
</gene>
<dbReference type="Proteomes" id="UP000699462">
    <property type="component" value="Unassembled WGS sequence"/>
</dbReference>
<keyword evidence="3" id="KW-1185">Reference proteome</keyword>
<evidence type="ECO:0000313" key="2">
    <source>
        <dbReference type="EMBL" id="KAF8562352.1"/>
    </source>
</evidence>
<reference evidence="2 3" key="1">
    <citation type="submission" date="2019-07" db="EMBL/GenBank/DDBJ databases">
        <title>Annotation for the trematode Paragonimus westermani.</title>
        <authorList>
            <person name="Choi Y.-J."/>
        </authorList>
    </citation>
    <scope>NUCLEOTIDE SEQUENCE [LARGE SCALE GENOMIC DNA]</scope>
    <source>
        <strain evidence="2">180907_Pwestermani</strain>
    </source>
</reference>
<protein>
    <submittedName>
        <fullName evidence="2">Uncharacterized protein</fullName>
    </submittedName>
</protein>
<proteinExistence type="predicted"/>
<organism evidence="2 3">
    <name type="scientific">Paragonimus westermani</name>
    <dbReference type="NCBI Taxonomy" id="34504"/>
    <lineage>
        <taxon>Eukaryota</taxon>
        <taxon>Metazoa</taxon>
        <taxon>Spiralia</taxon>
        <taxon>Lophotrochozoa</taxon>
        <taxon>Platyhelminthes</taxon>
        <taxon>Trematoda</taxon>
        <taxon>Digenea</taxon>
        <taxon>Plagiorchiida</taxon>
        <taxon>Troglotremata</taxon>
        <taxon>Troglotrematidae</taxon>
        <taxon>Paragonimus</taxon>
    </lineage>
</organism>
<feature type="transmembrane region" description="Helical" evidence="1">
    <location>
        <begin position="95"/>
        <end position="114"/>
    </location>
</feature>
<feature type="transmembrane region" description="Helical" evidence="1">
    <location>
        <begin position="152"/>
        <end position="173"/>
    </location>
</feature>
<name>A0A8T0D446_9TREM</name>
<keyword evidence="1" id="KW-0472">Membrane</keyword>
<keyword evidence="1" id="KW-0812">Transmembrane</keyword>
<accession>A0A8T0D446</accession>
<evidence type="ECO:0000256" key="1">
    <source>
        <dbReference type="SAM" id="Phobius"/>
    </source>
</evidence>
<keyword evidence="1" id="KW-1133">Transmembrane helix</keyword>
<dbReference type="OrthoDB" id="6241209at2759"/>
<evidence type="ECO:0000313" key="3">
    <source>
        <dbReference type="Proteomes" id="UP000699462"/>
    </source>
</evidence>